<dbReference type="AlphaFoldDB" id="A0A0B9ADJ6"/>
<evidence type="ECO:0000313" key="3">
    <source>
        <dbReference type="EMBL" id="KHS48685.1"/>
    </source>
</evidence>
<reference evidence="3 4" key="1">
    <citation type="submission" date="2014-10" db="EMBL/GenBank/DDBJ databases">
        <title>Draft genome sequence of Novosphingobium subterraneum DSM 12447.</title>
        <authorList>
            <person name="Gan H.M."/>
            <person name="Gan H.Y."/>
            <person name="Savka M.A."/>
        </authorList>
    </citation>
    <scope>NUCLEOTIDE SEQUENCE [LARGE SCALE GENOMIC DNA]</scope>
    <source>
        <strain evidence="3 4">DSM 12447</strain>
    </source>
</reference>
<feature type="signal peptide" evidence="1">
    <location>
        <begin position="1"/>
        <end position="19"/>
    </location>
</feature>
<comment type="caution">
    <text evidence="3">The sequence shown here is derived from an EMBL/GenBank/DDBJ whole genome shotgun (WGS) entry which is preliminary data.</text>
</comment>
<dbReference type="SUPFAM" id="SSF54427">
    <property type="entry name" value="NTF2-like"/>
    <property type="match status" value="1"/>
</dbReference>
<organism evidence="3 4">
    <name type="scientific">Novosphingobium subterraneum</name>
    <dbReference type="NCBI Taxonomy" id="48936"/>
    <lineage>
        <taxon>Bacteria</taxon>
        <taxon>Pseudomonadati</taxon>
        <taxon>Pseudomonadota</taxon>
        <taxon>Alphaproteobacteria</taxon>
        <taxon>Sphingomonadales</taxon>
        <taxon>Sphingomonadaceae</taxon>
        <taxon>Novosphingobium</taxon>
    </lineage>
</organism>
<dbReference type="STRING" id="48936.NJ75_00767"/>
<dbReference type="InterPro" id="IPR037401">
    <property type="entry name" value="SnoaL-like"/>
</dbReference>
<dbReference type="GO" id="GO:0030638">
    <property type="term" value="P:polyketide metabolic process"/>
    <property type="evidence" value="ECO:0007669"/>
    <property type="project" value="InterPro"/>
</dbReference>
<protein>
    <submittedName>
        <fullName evidence="3">SnoaL-like domain protein</fullName>
    </submittedName>
</protein>
<feature type="domain" description="SnoaL-like" evidence="2">
    <location>
        <begin position="46"/>
        <end position="132"/>
    </location>
</feature>
<dbReference type="PANTHER" id="PTHR38436:SF1">
    <property type="entry name" value="ESTER CYCLASE"/>
    <property type="match status" value="1"/>
</dbReference>
<dbReference type="Proteomes" id="UP000031338">
    <property type="component" value="Unassembled WGS sequence"/>
</dbReference>
<evidence type="ECO:0000313" key="4">
    <source>
        <dbReference type="Proteomes" id="UP000031338"/>
    </source>
</evidence>
<dbReference type="PANTHER" id="PTHR38436">
    <property type="entry name" value="POLYKETIDE CYCLASE SNOAL-LIKE DOMAIN"/>
    <property type="match status" value="1"/>
</dbReference>
<keyword evidence="1" id="KW-0732">Signal</keyword>
<accession>A0A0B9ADJ6</accession>
<dbReference type="PATRIC" id="fig|48936.3.peg.777"/>
<name>A0A0B9ADJ6_9SPHN</name>
<dbReference type="Gene3D" id="3.10.450.50">
    <property type="match status" value="1"/>
</dbReference>
<dbReference type="RefSeq" id="WP_039331618.1">
    <property type="nucleotide sequence ID" value="NZ_JRVC01000003.1"/>
</dbReference>
<dbReference type="EMBL" id="JRVC01000003">
    <property type="protein sequence ID" value="KHS48685.1"/>
    <property type="molecule type" value="Genomic_DNA"/>
</dbReference>
<evidence type="ECO:0000256" key="1">
    <source>
        <dbReference type="SAM" id="SignalP"/>
    </source>
</evidence>
<feature type="chain" id="PRO_5002127736" evidence="1">
    <location>
        <begin position="20"/>
        <end position="150"/>
    </location>
</feature>
<keyword evidence="4" id="KW-1185">Reference proteome</keyword>
<dbReference type="InterPro" id="IPR009959">
    <property type="entry name" value="Cyclase_SnoaL-like"/>
</dbReference>
<gene>
    <name evidence="3" type="ORF">NJ75_00767</name>
</gene>
<dbReference type="InterPro" id="IPR032710">
    <property type="entry name" value="NTF2-like_dom_sf"/>
</dbReference>
<proteinExistence type="predicted"/>
<dbReference type="Pfam" id="PF12680">
    <property type="entry name" value="SnoaL_2"/>
    <property type="match status" value="1"/>
</dbReference>
<sequence length="150" mass="16550">MRLVTAAIALALTANAAQAAECKLTPKQVVSNFMDEFYIQKKVRSSFERWVDPGYIQHNPYAATGREAAIGFLEKFVAENPGQRTTIHRIIADGNLVAVHSHGWMENGDAAAKRGFAVVDIFRVEGCKVMEHWDVLSPVPEASANTNTMF</sequence>
<evidence type="ECO:0000259" key="2">
    <source>
        <dbReference type="Pfam" id="PF12680"/>
    </source>
</evidence>